<dbReference type="EMBL" id="JANHOG010000435">
    <property type="protein sequence ID" value="KAJ3554387.1"/>
    <property type="molecule type" value="Genomic_DNA"/>
</dbReference>
<proteinExistence type="predicted"/>
<name>A0ACC1T7B0_9APHY</name>
<evidence type="ECO:0000313" key="2">
    <source>
        <dbReference type="Proteomes" id="UP001148662"/>
    </source>
</evidence>
<accession>A0ACC1T7B0</accession>
<dbReference type="Proteomes" id="UP001148662">
    <property type="component" value="Unassembled WGS sequence"/>
</dbReference>
<protein>
    <submittedName>
        <fullName evidence="1">Uncharacterized protein</fullName>
    </submittedName>
</protein>
<reference evidence="1" key="1">
    <citation type="submission" date="2022-07" db="EMBL/GenBank/DDBJ databases">
        <title>Genome Sequence of Phlebia brevispora.</title>
        <authorList>
            <person name="Buettner E."/>
        </authorList>
    </citation>
    <scope>NUCLEOTIDE SEQUENCE</scope>
    <source>
        <strain evidence="1">MPL23</strain>
    </source>
</reference>
<gene>
    <name evidence="1" type="ORF">NM688_g3137</name>
</gene>
<evidence type="ECO:0000313" key="1">
    <source>
        <dbReference type="EMBL" id="KAJ3554387.1"/>
    </source>
</evidence>
<organism evidence="1 2">
    <name type="scientific">Phlebia brevispora</name>
    <dbReference type="NCBI Taxonomy" id="194682"/>
    <lineage>
        <taxon>Eukaryota</taxon>
        <taxon>Fungi</taxon>
        <taxon>Dikarya</taxon>
        <taxon>Basidiomycota</taxon>
        <taxon>Agaricomycotina</taxon>
        <taxon>Agaricomycetes</taxon>
        <taxon>Polyporales</taxon>
        <taxon>Meruliaceae</taxon>
        <taxon>Phlebia</taxon>
    </lineage>
</organism>
<keyword evidence="2" id="KW-1185">Reference proteome</keyword>
<comment type="caution">
    <text evidence="1">The sequence shown here is derived from an EMBL/GenBank/DDBJ whole genome shotgun (WGS) entry which is preliminary data.</text>
</comment>
<sequence>METVETAMEIMKACVRLRERTPKRVATEECKKIVAELLKIKGNDHYKHGRFEDAVKCYEDAIIKYSPKAIYLNNLTAALLKLERYEEAEATTSQALRRNHKLMKARFRRGVARKHMGNYLSAIIDFKNVLKQDPDCVEARTHLQEIRDLCRSAEYSDNTPENLAKKARPLFDDPDDGIETGYTSDSSDFFHTGNGTPCRFYNHDGCAQGSLCRFKHAPDYLSVRDIVGRNVCTFYLLGLCPHTEATCHYAHDKTFLQPMALDNSERMAAERRAAQSCLEGRSPITLEGHLKLLNLNELGPMCIPRLRKETFDANRRPELHKDSCSRSLDNDLDVNEVPDWDAN</sequence>